<dbReference type="Proteomes" id="UP000183997">
    <property type="component" value="Unassembled WGS sequence"/>
</dbReference>
<sequence length="310" mass="33989">MRKSKKFIGMPVISLAEGQQLGTVKGLVVDPVGQKVAALIIEQKGWFSEQKFAPYGKVRSVGADAITLDQSALVEKGASLPDILKLFKDKMGVIGCKVLAETGAQLGVVDEYYVDETNGNIVGLEVTGTLLNSLMKGKTFLDINFVKTIGKELIVTSDNAAENLVKSDGGLQETVKQLKDSTSQLWENTVQITKELSSKTKEISHKTVEELESRTKDLGNFTMDLGENLLEKMKGKNRGETVEPENLNRQDEDLNRQPIEDNVKVVELPPEALKRQEEEVPVEDSPSEAAEETLSTNPPAESSEQDSKKE</sequence>
<protein>
    <submittedName>
        <fullName evidence="3">Uncharacterized protein YrrD, contains PRC-barrel domain</fullName>
    </submittedName>
</protein>
<dbReference type="RefSeq" id="WP_072912763.1">
    <property type="nucleotide sequence ID" value="NZ_FRAR01000011.1"/>
</dbReference>
<feature type="region of interest" description="Disordered" evidence="1">
    <location>
        <begin position="233"/>
        <end position="310"/>
    </location>
</feature>
<dbReference type="STRING" id="1121421.SAMN02745123_01584"/>
<feature type="compositionally biased region" description="Basic and acidic residues" evidence="1">
    <location>
        <begin position="233"/>
        <end position="264"/>
    </location>
</feature>
<feature type="compositionally biased region" description="Polar residues" evidence="1">
    <location>
        <begin position="293"/>
        <end position="302"/>
    </location>
</feature>
<evidence type="ECO:0000256" key="1">
    <source>
        <dbReference type="SAM" id="MobiDB-lite"/>
    </source>
</evidence>
<keyword evidence="4" id="KW-1185">Reference proteome</keyword>
<dbReference type="Gene3D" id="2.30.30.240">
    <property type="entry name" value="PRC-barrel domain"/>
    <property type="match status" value="2"/>
</dbReference>
<organism evidence="3 4">
    <name type="scientific">Desulforamulus aeronauticus DSM 10349</name>
    <dbReference type="NCBI Taxonomy" id="1121421"/>
    <lineage>
        <taxon>Bacteria</taxon>
        <taxon>Bacillati</taxon>
        <taxon>Bacillota</taxon>
        <taxon>Clostridia</taxon>
        <taxon>Eubacteriales</taxon>
        <taxon>Peptococcaceae</taxon>
        <taxon>Desulforamulus</taxon>
    </lineage>
</organism>
<dbReference type="AlphaFoldDB" id="A0A1M6RRL6"/>
<dbReference type="EMBL" id="FRAR01000011">
    <property type="protein sequence ID" value="SHK35095.1"/>
    <property type="molecule type" value="Genomic_DNA"/>
</dbReference>
<feature type="compositionally biased region" description="Acidic residues" evidence="1">
    <location>
        <begin position="279"/>
        <end position="291"/>
    </location>
</feature>
<evidence type="ECO:0000313" key="3">
    <source>
        <dbReference type="EMBL" id="SHK35095.1"/>
    </source>
</evidence>
<feature type="domain" description="PRC-barrel" evidence="2">
    <location>
        <begin position="5"/>
        <end position="71"/>
    </location>
</feature>
<evidence type="ECO:0000259" key="2">
    <source>
        <dbReference type="Pfam" id="PF05239"/>
    </source>
</evidence>
<dbReference type="InterPro" id="IPR027275">
    <property type="entry name" value="PRC-brl_dom"/>
</dbReference>
<accession>A0A1M6RRL6</accession>
<dbReference type="SUPFAM" id="SSF50346">
    <property type="entry name" value="PRC-barrel domain"/>
    <property type="match status" value="2"/>
</dbReference>
<evidence type="ECO:0000313" key="4">
    <source>
        <dbReference type="Proteomes" id="UP000183997"/>
    </source>
</evidence>
<dbReference type="InterPro" id="IPR011033">
    <property type="entry name" value="PRC_barrel-like_sf"/>
</dbReference>
<feature type="domain" description="PRC-barrel" evidence="2">
    <location>
        <begin position="93"/>
        <end position="159"/>
    </location>
</feature>
<dbReference type="OrthoDB" id="53812at2"/>
<gene>
    <name evidence="3" type="ORF">SAMN02745123_01584</name>
</gene>
<reference evidence="4" key="1">
    <citation type="submission" date="2016-11" db="EMBL/GenBank/DDBJ databases">
        <authorList>
            <person name="Varghese N."/>
            <person name="Submissions S."/>
        </authorList>
    </citation>
    <scope>NUCLEOTIDE SEQUENCE [LARGE SCALE GENOMIC DNA]</scope>
    <source>
        <strain evidence="4">DSM 10349</strain>
    </source>
</reference>
<proteinExistence type="predicted"/>
<name>A0A1M6RRL6_9FIRM</name>
<dbReference type="Pfam" id="PF05239">
    <property type="entry name" value="PRC"/>
    <property type="match status" value="2"/>
</dbReference>